<evidence type="ECO:0000313" key="1">
    <source>
        <dbReference type="EMBL" id="KIW64165.1"/>
    </source>
</evidence>
<protein>
    <submittedName>
        <fullName evidence="1">Uncharacterized protein</fullName>
    </submittedName>
</protein>
<evidence type="ECO:0000313" key="2">
    <source>
        <dbReference type="Proteomes" id="UP000054266"/>
    </source>
</evidence>
<dbReference type="Proteomes" id="UP000054266">
    <property type="component" value="Unassembled WGS sequence"/>
</dbReference>
<dbReference type="HOGENOM" id="CLU_1805937_0_0_1"/>
<organism evidence="1 2">
    <name type="scientific">Phialophora macrospora</name>
    <dbReference type="NCBI Taxonomy" id="1851006"/>
    <lineage>
        <taxon>Eukaryota</taxon>
        <taxon>Fungi</taxon>
        <taxon>Dikarya</taxon>
        <taxon>Ascomycota</taxon>
        <taxon>Pezizomycotina</taxon>
        <taxon>Eurotiomycetes</taxon>
        <taxon>Chaetothyriomycetidae</taxon>
        <taxon>Chaetothyriales</taxon>
        <taxon>Herpotrichiellaceae</taxon>
        <taxon>Phialophora</taxon>
    </lineage>
</organism>
<sequence length="143" mass="16190">MPNAATHCSIRVTKRDIARLLGEDSRQVAPASHPSVLVDQQSAAFTPKLVGVPPQDAKREQSRKNVKLCVVYLVEGSDIDRTRGAITLTMEFHQLFGRFDVFFEALDNQLHSYRIDSVREDFMRPGDPAYREAYPLSLRKSND</sequence>
<name>A0A0D2FBE3_9EURO</name>
<keyword evidence="2" id="KW-1185">Reference proteome</keyword>
<dbReference type="STRING" id="5601.A0A0D2FBE3"/>
<dbReference type="EMBL" id="KN846961">
    <property type="protein sequence ID" value="KIW64165.1"/>
    <property type="molecule type" value="Genomic_DNA"/>
</dbReference>
<proteinExistence type="predicted"/>
<dbReference type="AlphaFoldDB" id="A0A0D2FBE3"/>
<gene>
    <name evidence="1" type="ORF">PV04_09118</name>
</gene>
<reference evidence="1 2" key="1">
    <citation type="submission" date="2015-01" db="EMBL/GenBank/DDBJ databases">
        <title>The Genome Sequence of Capronia semiimmersa CBS27337.</title>
        <authorList>
            <consortium name="The Broad Institute Genomics Platform"/>
            <person name="Cuomo C."/>
            <person name="de Hoog S."/>
            <person name="Gorbushina A."/>
            <person name="Stielow B."/>
            <person name="Teixiera M."/>
            <person name="Abouelleil A."/>
            <person name="Chapman S.B."/>
            <person name="Priest M."/>
            <person name="Young S.K."/>
            <person name="Wortman J."/>
            <person name="Nusbaum C."/>
            <person name="Birren B."/>
        </authorList>
    </citation>
    <scope>NUCLEOTIDE SEQUENCE [LARGE SCALE GENOMIC DNA]</scope>
    <source>
        <strain evidence="1 2">CBS 27337</strain>
    </source>
</reference>
<accession>A0A0D2FBE3</accession>